<reference evidence="1" key="1">
    <citation type="submission" date="2020-02" db="EMBL/GenBank/DDBJ databases">
        <authorList>
            <person name="Scholz U."/>
            <person name="Mascher M."/>
            <person name="Fiebig A."/>
        </authorList>
    </citation>
    <scope>NUCLEOTIDE SEQUENCE</scope>
</reference>
<dbReference type="AlphaFoldDB" id="A0A7I8LJ47"/>
<keyword evidence="2" id="KW-1185">Reference proteome</keyword>
<gene>
    <name evidence="1" type="ORF">SI8410_16019973</name>
</gene>
<sequence>MSCGGHHISSNVFKAAKFAKEEDEGEEYNVVDSIIEKRKVN</sequence>
<proteinExistence type="predicted"/>
<accession>A0A7I8LJ47</accession>
<dbReference type="EMBL" id="LR746279">
    <property type="protein sequence ID" value="CAA7409295.1"/>
    <property type="molecule type" value="Genomic_DNA"/>
</dbReference>
<name>A0A7I8LJ47_SPIIN</name>
<dbReference type="Proteomes" id="UP000663760">
    <property type="component" value="Chromosome 16"/>
</dbReference>
<protein>
    <submittedName>
        <fullName evidence="1">Uncharacterized protein</fullName>
    </submittedName>
</protein>
<organism evidence="1 2">
    <name type="scientific">Spirodela intermedia</name>
    <name type="common">Intermediate duckweed</name>
    <dbReference type="NCBI Taxonomy" id="51605"/>
    <lineage>
        <taxon>Eukaryota</taxon>
        <taxon>Viridiplantae</taxon>
        <taxon>Streptophyta</taxon>
        <taxon>Embryophyta</taxon>
        <taxon>Tracheophyta</taxon>
        <taxon>Spermatophyta</taxon>
        <taxon>Magnoliopsida</taxon>
        <taxon>Liliopsida</taxon>
        <taxon>Araceae</taxon>
        <taxon>Lemnoideae</taxon>
        <taxon>Spirodela</taxon>
    </lineage>
</organism>
<evidence type="ECO:0000313" key="1">
    <source>
        <dbReference type="EMBL" id="CAA7409295.1"/>
    </source>
</evidence>
<evidence type="ECO:0000313" key="2">
    <source>
        <dbReference type="Proteomes" id="UP000663760"/>
    </source>
</evidence>